<protein>
    <submittedName>
        <fullName evidence="1">Uncharacterized protein</fullName>
    </submittedName>
</protein>
<name>A0A1R3KUM1_COCAP</name>
<organism evidence="1 2">
    <name type="scientific">Corchorus capsularis</name>
    <name type="common">Jute</name>
    <dbReference type="NCBI Taxonomy" id="210143"/>
    <lineage>
        <taxon>Eukaryota</taxon>
        <taxon>Viridiplantae</taxon>
        <taxon>Streptophyta</taxon>
        <taxon>Embryophyta</taxon>
        <taxon>Tracheophyta</taxon>
        <taxon>Spermatophyta</taxon>
        <taxon>Magnoliopsida</taxon>
        <taxon>eudicotyledons</taxon>
        <taxon>Gunneridae</taxon>
        <taxon>Pentapetalae</taxon>
        <taxon>rosids</taxon>
        <taxon>malvids</taxon>
        <taxon>Malvales</taxon>
        <taxon>Malvaceae</taxon>
        <taxon>Grewioideae</taxon>
        <taxon>Apeibeae</taxon>
        <taxon>Corchorus</taxon>
    </lineage>
</organism>
<dbReference type="AlphaFoldDB" id="A0A1R3KUM1"/>
<proteinExistence type="predicted"/>
<accession>A0A1R3KUM1</accession>
<feature type="non-terminal residue" evidence="1">
    <location>
        <position position="1"/>
    </location>
</feature>
<comment type="caution">
    <text evidence="1">The sequence shown here is derived from an EMBL/GenBank/DDBJ whole genome shotgun (WGS) entry which is preliminary data.</text>
</comment>
<keyword evidence="2" id="KW-1185">Reference proteome</keyword>
<evidence type="ECO:0000313" key="1">
    <source>
        <dbReference type="EMBL" id="OMP10793.1"/>
    </source>
</evidence>
<dbReference type="Gramene" id="OMP10793">
    <property type="protein sequence ID" value="OMP10793"/>
    <property type="gene ID" value="CCACVL1_00788"/>
</dbReference>
<sequence length="34" mass="3804">IWKRGPFNLCLSISLVPRVSFHRGIEQFGSSQGS</sequence>
<dbReference type="Proteomes" id="UP000188268">
    <property type="component" value="Unassembled WGS sequence"/>
</dbReference>
<reference evidence="1 2" key="1">
    <citation type="submission" date="2013-09" db="EMBL/GenBank/DDBJ databases">
        <title>Corchorus capsularis genome sequencing.</title>
        <authorList>
            <person name="Alam M."/>
            <person name="Haque M.S."/>
            <person name="Islam M.S."/>
            <person name="Emdad E.M."/>
            <person name="Islam M.M."/>
            <person name="Ahmed B."/>
            <person name="Halim A."/>
            <person name="Hossen Q.M.M."/>
            <person name="Hossain M.Z."/>
            <person name="Ahmed R."/>
            <person name="Khan M.M."/>
            <person name="Islam R."/>
            <person name="Rashid M.M."/>
            <person name="Khan S.A."/>
            <person name="Rahman M.S."/>
            <person name="Alam M."/>
        </authorList>
    </citation>
    <scope>NUCLEOTIDE SEQUENCE [LARGE SCALE GENOMIC DNA]</scope>
    <source>
        <strain evidence="2">cv. CVL-1</strain>
        <tissue evidence="1">Whole seedling</tissue>
    </source>
</reference>
<evidence type="ECO:0000313" key="2">
    <source>
        <dbReference type="Proteomes" id="UP000188268"/>
    </source>
</evidence>
<gene>
    <name evidence="1" type="ORF">CCACVL1_00788</name>
</gene>
<dbReference type="EMBL" id="AWWV01001917">
    <property type="protein sequence ID" value="OMP10793.1"/>
    <property type="molecule type" value="Genomic_DNA"/>
</dbReference>